<evidence type="ECO:0000256" key="1">
    <source>
        <dbReference type="ARBA" id="ARBA00001946"/>
    </source>
</evidence>
<keyword evidence="5 12" id="KW-0808">Transferase</keyword>
<comment type="catalytic activity">
    <reaction evidence="11">
        <text>isopentenyl diphosphate + (2E)-geranyl diphosphate = (2E,6E)-farnesyl diphosphate + diphosphate</text>
        <dbReference type="Rhea" id="RHEA:19361"/>
        <dbReference type="ChEBI" id="CHEBI:33019"/>
        <dbReference type="ChEBI" id="CHEBI:58057"/>
        <dbReference type="ChEBI" id="CHEBI:128769"/>
        <dbReference type="ChEBI" id="CHEBI:175763"/>
        <dbReference type="EC" id="2.5.1.10"/>
    </reaction>
</comment>
<evidence type="ECO:0000256" key="5">
    <source>
        <dbReference type="ARBA" id="ARBA00022679"/>
    </source>
</evidence>
<evidence type="ECO:0000256" key="10">
    <source>
        <dbReference type="ARBA" id="ARBA00032873"/>
    </source>
</evidence>
<dbReference type="EMBL" id="NGKA01000006">
    <property type="protein sequence ID" value="RSU13047.1"/>
    <property type="molecule type" value="Genomic_DNA"/>
</dbReference>
<protein>
    <recommendedName>
        <fullName evidence="4">Farnesyl diphosphate synthase</fullName>
        <ecNumber evidence="3">2.5.1.10</ecNumber>
    </recommendedName>
    <alternativeName>
        <fullName evidence="10">(2E,6E)-farnesyl diphosphate synthase</fullName>
    </alternativeName>
    <alternativeName>
        <fullName evidence="9">Geranyltranstransferase</fullName>
    </alternativeName>
</protein>
<keyword evidence="6" id="KW-0479">Metal-binding</keyword>
<gene>
    <name evidence="13" type="ORF">CBF29_05090</name>
</gene>
<dbReference type="OrthoDB" id="9805316at2"/>
<dbReference type="GO" id="GO:0005737">
    <property type="term" value="C:cytoplasm"/>
    <property type="evidence" value="ECO:0007669"/>
    <property type="project" value="UniProtKB-ARBA"/>
</dbReference>
<evidence type="ECO:0000256" key="8">
    <source>
        <dbReference type="ARBA" id="ARBA00023229"/>
    </source>
</evidence>
<dbReference type="InterPro" id="IPR053378">
    <property type="entry name" value="Prenyl_diphosphate_synthase"/>
</dbReference>
<dbReference type="SFLD" id="SFLDS00005">
    <property type="entry name" value="Isoprenoid_Synthase_Type_I"/>
    <property type="match status" value="1"/>
</dbReference>
<dbReference type="GO" id="GO:0004337">
    <property type="term" value="F:(2E,6E)-farnesyl diphosphate synthase activity"/>
    <property type="evidence" value="ECO:0007669"/>
    <property type="project" value="UniProtKB-EC"/>
</dbReference>
<sequence>MSNQSLADFSSAHLPKVNQVMRDFLQKVTTEQSLWEAMDYSVSAGGKRIRPLLFLATLDFLGVELKKEHYEVAAALEMVHTYSLIHDDLPAMDNDDLRRGKPTNHKVFGEGMAILAGDGLLTEAFHLVASVDLTSDLRVMLLEKLASAAGTNGMIAGQTADIEGENRQLDLKQLQKTHQRKTGALILFAVQAACKLAQAEQEIEDLMTVYGENYGIAFQIKDDILDVVGDEQELGKKTGSDESLNKSTYTSLLGIEGAQKKLEHHIDQAVSSLHDVQDKISKKDVSLLEKLIWKLR</sequence>
<dbReference type="NCBIfam" id="NF045485">
    <property type="entry name" value="FPPsyn"/>
    <property type="match status" value="1"/>
</dbReference>
<dbReference type="InterPro" id="IPR008949">
    <property type="entry name" value="Isoprenoid_synthase_dom_sf"/>
</dbReference>
<dbReference type="InterPro" id="IPR033749">
    <property type="entry name" value="Polyprenyl_synt_CS"/>
</dbReference>
<dbReference type="CDD" id="cd00685">
    <property type="entry name" value="Trans_IPPS_HT"/>
    <property type="match status" value="1"/>
</dbReference>
<accession>A0A430AYB0</accession>
<comment type="similarity">
    <text evidence="2 12">Belongs to the FPP/GGPP synthase family.</text>
</comment>
<dbReference type="AlphaFoldDB" id="A0A430AYB0"/>
<dbReference type="GO" id="GO:0016114">
    <property type="term" value="P:terpenoid biosynthetic process"/>
    <property type="evidence" value="ECO:0007669"/>
    <property type="project" value="UniProtKB-ARBA"/>
</dbReference>
<dbReference type="SFLD" id="SFLDG01017">
    <property type="entry name" value="Polyprenyl_Transferase_Like"/>
    <property type="match status" value="1"/>
</dbReference>
<evidence type="ECO:0000256" key="12">
    <source>
        <dbReference type="RuleBase" id="RU004466"/>
    </source>
</evidence>
<evidence type="ECO:0000256" key="4">
    <source>
        <dbReference type="ARBA" id="ARBA00015100"/>
    </source>
</evidence>
<keyword evidence="7" id="KW-0460">Magnesium</keyword>
<keyword evidence="8" id="KW-0414">Isoprene biosynthesis</keyword>
<evidence type="ECO:0000256" key="2">
    <source>
        <dbReference type="ARBA" id="ARBA00006706"/>
    </source>
</evidence>
<evidence type="ECO:0000256" key="11">
    <source>
        <dbReference type="ARBA" id="ARBA00049399"/>
    </source>
</evidence>
<keyword evidence="14" id="KW-1185">Reference proteome</keyword>
<dbReference type="PROSITE" id="PS00723">
    <property type="entry name" value="POLYPRENYL_SYNTHASE_1"/>
    <property type="match status" value="1"/>
</dbReference>
<dbReference type="GO" id="GO:0046872">
    <property type="term" value="F:metal ion binding"/>
    <property type="evidence" value="ECO:0007669"/>
    <property type="project" value="UniProtKB-KW"/>
</dbReference>
<dbReference type="PANTHER" id="PTHR43281:SF1">
    <property type="entry name" value="FARNESYL DIPHOSPHATE SYNTHASE"/>
    <property type="match status" value="1"/>
</dbReference>
<dbReference type="PROSITE" id="PS00444">
    <property type="entry name" value="POLYPRENYL_SYNTHASE_2"/>
    <property type="match status" value="1"/>
</dbReference>
<dbReference type="EC" id="2.5.1.10" evidence="3"/>
<evidence type="ECO:0000313" key="14">
    <source>
        <dbReference type="Proteomes" id="UP000287605"/>
    </source>
</evidence>
<dbReference type="InterPro" id="IPR000092">
    <property type="entry name" value="Polyprenyl_synt"/>
</dbReference>
<organism evidence="13 14">
    <name type="scientific">Vagococcus elongatus</name>
    <dbReference type="NCBI Taxonomy" id="180344"/>
    <lineage>
        <taxon>Bacteria</taxon>
        <taxon>Bacillati</taxon>
        <taxon>Bacillota</taxon>
        <taxon>Bacilli</taxon>
        <taxon>Lactobacillales</taxon>
        <taxon>Enterococcaceae</taxon>
        <taxon>Vagococcus</taxon>
    </lineage>
</organism>
<evidence type="ECO:0000256" key="9">
    <source>
        <dbReference type="ARBA" id="ARBA00032380"/>
    </source>
</evidence>
<dbReference type="PANTHER" id="PTHR43281">
    <property type="entry name" value="FARNESYL DIPHOSPHATE SYNTHASE"/>
    <property type="match status" value="1"/>
</dbReference>
<comment type="cofactor">
    <cofactor evidence="1">
        <name>Mg(2+)</name>
        <dbReference type="ChEBI" id="CHEBI:18420"/>
    </cofactor>
</comment>
<dbReference type="SUPFAM" id="SSF48576">
    <property type="entry name" value="Terpenoid synthases"/>
    <property type="match status" value="1"/>
</dbReference>
<comment type="caution">
    <text evidence="13">The sequence shown here is derived from an EMBL/GenBank/DDBJ whole genome shotgun (WGS) entry which is preliminary data.</text>
</comment>
<dbReference type="FunFam" id="1.10.600.10:FF:000001">
    <property type="entry name" value="Geranylgeranyl diphosphate synthase"/>
    <property type="match status" value="1"/>
</dbReference>
<name>A0A430AYB0_9ENTE</name>
<dbReference type="Gene3D" id="1.10.600.10">
    <property type="entry name" value="Farnesyl Diphosphate Synthase"/>
    <property type="match status" value="1"/>
</dbReference>
<evidence type="ECO:0000256" key="3">
    <source>
        <dbReference type="ARBA" id="ARBA00012439"/>
    </source>
</evidence>
<evidence type="ECO:0000313" key="13">
    <source>
        <dbReference type="EMBL" id="RSU13047.1"/>
    </source>
</evidence>
<evidence type="ECO:0000256" key="6">
    <source>
        <dbReference type="ARBA" id="ARBA00022723"/>
    </source>
</evidence>
<evidence type="ECO:0000256" key="7">
    <source>
        <dbReference type="ARBA" id="ARBA00022842"/>
    </source>
</evidence>
<proteinExistence type="inferred from homology"/>
<reference evidence="13 14" key="1">
    <citation type="submission" date="2017-05" db="EMBL/GenBank/DDBJ databases">
        <title>Vagococcus spp. assemblies.</title>
        <authorList>
            <person name="Gulvik C.A."/>
        </authorList>
    </citation>
    <scope>NUCLEOTIDE SEQUENCE [LARGE SCALE GENOMIC DNA]</scope>
    <source>
        <strain evidence="13 14">CCUG 51432</strain>
    </source>
</reference>
<dbReference type="Pfam" id="PF00348">
    <property type="entry name" value="polyprenyl_synt"/>
    <property type="match status" value="1"/>
</dbReference>
<dbReference type="Proteomes" id="UP000287605">
    <property type="component" value="Unassembled WGS sequence"/>
</dbReference>
<dbReference type="RefSeq" id="WP_126808060.1">
    <property type="nucleotide sequence ID" value="NZ_NGKA01000006.1"/>
</dbReference>